<evidence type="ECO:0000256" key="2">
    <source>
        <dbReference type="ARBA" id="ARBA00023125"/>
    </source>
</evidence>
<dbReference type="InterPro" id="IPR020479">
    <property type="entry name" value="HD_metazoa"/>
</dbReference>
<dbReference type="PRINTS" id="PR00024">
    <property type="entry name" value="HOMEOBOX"/>
</dbReference>
<name>A0A835G3I4_SPOEX</name>
<evidence type="ECO:0000256" key="1">
    <source>
        <dbReference type="ARBA" id="ARBA00004123"/>
    </source>
</evidence>
<dbReference type="InterPro" id="IPR017970">
    <property type="entry name" value="Homeobox_CS"/>
</dbReference>
<feature type="DNA-binding region" description="Homeobox" evidence="5">
    <location>
        <begin position="34"/>
        <end position="93"/>
    </location>
</feature>
<evidence type="ECO:0000256" key="5">
    <source>
        <dbReference type="PROSITE-ProRule" id="PRU00108"/>
    </source>
</evidence>
<dbReference type="GO" id="GO:0003677">
    <property type="term" value="F:DNA binding"/>
    <property type="evidence" value="ECO:0007669"/>
    <property type="project" value="UniProtKB-UniRule"/>
</dbReference>
<protein>
    <recommendedName>
        <fullName evidence="7">Homeobox domain-containing protein</fullName>
    </recommendedName>
</protein>
<dbReference type="PROSITE" id="PS50071">
    <property type="entry name" value="HOMEOBOX_2"/>
    <property type="match status" value="1"/>
</dbReference>
<dbReference type="Pfam" id="PF00046">
    <property type="entry name" value="Homeodomain"/>
    <property type="match status" value="1"/>
</dbReference>
<sequence>MKDMGYKTEFTSQDNQPFYTVWQDEQTTKKRLKKKRIRSAFTTNQLTMLEKTFSSYKYLTREKRIEISQALNISERCVKIWFQNRRMKEKRELLENGDDPTNQLGSNKVNILSSIPRADTTKTQNGKDIQIVCIPSKVTKSTFEENVDESTNNLNRFNQSSVNNTPHLNQSHEVRCESLLSNLEHASEFIAESDTNVLLTDLSEVIQSNNAFNYPSQNQSCEMQKSYGSNETSFNLSVPSFRSNNEIGTLNSNSYSLSDQAIRSDPGYHNYYYPFTGVGNGYALDNSSGSDLSITPYNENETSYSNVSDLVKENVNKPPINVNTFFRLTIQKFCTLRAKVILENAYYSTSYAVLRSGGARMVVNVTTVVPDSVDKASVLINTLFCSILAVDTYYNQH</sequence>
<keyword evidence="9" id="KW-1185">Reference proteome</keyword>
<feature type="domain" description="Homeobox" evidence="7">
    <location>
        <begin position="32"/>
        <end position="92"/>
    </location>
</feature>
<dbReference type="Gene3D" id="1.10.10.60">
    <property type="entry name" value="Homeodomain-like"/>
    <property type="match status" value="1"/>
</dbReference>
<dbReference type="PANTHER" id="PTHR24333">
    <property type="entry name" value="HOMEO BOX HB9 LIKE A-RELATED"/>
    <property type="match status" value="1"/>
</dbReference>
<dbReference type="InterPro" id="IPR001356">
    <property type="entry name" value="HD"/>
</dbReference>
<evidence type="ECO:0000256" key="3">
    <source>
        <dbReference type="ARBA" id="ARBA00023155"/>
    </source>
</evidence>
<dbReference type="GO" id="GO:0005634">
    <property type="term" value="C:nucleus"/>
    <property type="evidence" value="ECO:0007669"/>
    <property type="project" value="UniProtKB-SubCell"/>
</dbReference>
<dbReference type="InterPro" id="IPR050848">
    <property type="entry name" value="Homeobox_TF"/>
</dbReference>
<evidence type="ECO:0000313" key="8">
    <source>
        <dbReference type="EMBL" id="KAF9404678.1"/>
    </source>
</evidence>
<dbReference type="SUPFAM" id="SSF46689">
    <property type="entry name" value="Homeodomain-like"/>
    <property type="match status" value="1"/>
</dbReference>
<dbReference type="EMBL" id="JACKWZ010000911">
    <property type="protein sequence ID" value="KAF9404678.1"/>
    <property type="molecule type" value="Genomic_DNA"/>
</dbReference>
<keyword evidence="3 5" id="KW-0371">Homeobox</keyword>
<dbReference type="AlphaFoldDB" id="A0A835G3I4"/>
<evidence type="ECO:0000313" key="9">
    <source>
        <dbReference type="Proteomes" id="UP000648187"/>
    </source>
</evidence>
<evidence type="ECO:0000256" key="6">
    <source>
        <dbReference type="RuleBase" id="RU000682"/>
    </source>
</evidence>
<comment type="subcellular location">
    <subcellularLocation>
        <location evidence="1 5 6">Nucleus</location>
    </subcellularLocation>
</comment>
<evidence type="ECO:0000256" key="4">
    <source>
        <dbReference type="ARBA" id="ARBA00023242"/>
    </source>
</evidence>
<dbReference type="PROSITE" id="PS00027">
    <property type="entry name" value="HOMEOBOX_1"/>
    <property type="match status" value="1"/>
</dbReference>
<dbReference type="SMART" id="SM00389">
    <property type="entry name" value="HOX"/>
    <property type="match status" value="1"/>
</dbReference>
<accession>A0A835G3I4</accession>
<keyword evidence="4 5" id="KW-0539">Nucleus</keyword>
<organism evidence="8 9">
    <name type="scientific">Spodoptera exigua</name>
    <name type="common">Beet armyworm</name>
    <name type="synonym">Noctua fulgens</name>
    <dbReference type="NCBI Taxonomy" id="7107"/>
    <lineage>
        <taxon>Eukaryota</taxon>
        <taxon>Metazoa</taxon>
        <taxon>Ecdysozoa</taxon>
        <taxon>Arthropoda</taxon>
        <taxon>Hexapoda</taxon>
        <taxon>Insecta</taxon>
        <taxon>Pterygota</taxon>
        <taxon>Neoptera</taxon>
        <taxon>Endopterygota</taxon>
        <taxon>Lepidoptera</taxon>
        <taxon>Glossata</taxon>
        <taxon>Ditrysia</taxon>
        <taxon>Noctuoidea</taxon>
        <taxon>Noctuidae</taxon>
        <taxon>Amphipyrinae</taxon>
        <taxon>Spodoptera</taxon>
    </lineage>
</organism>
<gene>
    <name evidence="8" type="ORF">HW555_014222</name>
</gene>
<keyword evidence="2 5" id="KW-0238">DNA-binding</keyword>
<dbReference type="PANTHER" id="PTHR24333:SF8">
    <property type="entry name" value="HOMEOBOX PROTEIN CEH-62"/>
    <property type="match status" value="1"/>
</dbReference>
<dbReference type="Proteomes" id="UP000648187">
    <property type="component" value="Unassembled WGS sequence"/>
</dbReference>
<proteinExistence type="predicted"/>
<reference evidence="8" key="1">
    <citation type="submission" date="2020-08" db="EMBL/GenBank/DDBJ databases">
        <title>Spodoptera exigua strain:BAW_Kor-Di-RS1 Genome sequencing and assembly.</title>
        <authorList>
            <person name="Kim J."/>
            <person name="Nam H.Y."/>
            <person name="Kwon M."/>
            <person name="Choi J.H."/>
            <person name="Cho S.R."/>
            <person name="Kim G.-H."/>
        </authorList>
    </citation>
    <scope>NUCLEOTIDE SEQUENCE</scope>
    <source>
        <strain evidence="8">BAW_Kor-Di-RS1</strain>
        <tissue evidence="8">Whole-body</tissue>
    </source>
</reference>
<dbReference type="CDD" id="cd00086">
    <property type="entry name" value="homeodomain"/>
    <property type="match status" value="1"/>
</dbReference>
<dbReference type="InterPro" id="IPR009057">
    <property type="entry name" value="Homeodomain-like_sf"/>
</dbReference>
<dbReference type="GO" id="GO:0000981">
    <property type="term" value="F:DNA-binding transcription factor activity, RNA polymerase II-specific"/>
    <property type="evidence" value="ECO:0007669"/>
    <property type="project" value="InterPro"/>
</dbReference>
<evidence type="ECO:0000259" key="7">
    <source>
        <dbReference type="PROSITE" id="PS50071"/>
    </source>
</evidence>
<comment type="caution">
    <text evidence="8">The sequence shown here is derived from an EMBL/GenBank/DDBJ whole genome shotgun (WGS) entry which is preliminary data.</text>
</comment>